<dbReference type="PROSITE" id="PS51419">
    <property type="entry name" value="RAB"/>
    <property type="match status" value="1"/>
</dbReference>
<evidence type="ECO:0000313" key="3">
    <source>
        <dbReference type="Proteomes" id="UP000001542"/>
    </source>
</evidence>
<dbReference type="FunFam" id="3.40.50.300:FF:001204">
    <property type="entry name" value="Small GTP-binding protein, putative"/>
    <property type="match status" value="1"/>
</dbReference>
<dbReference type="GO" id="GO:0005829">
    <property type="term" value="C:cytosol"/>
    <property type="evidence" value="ECO:0007669"/>
    <property type="project" value="GOC"/>
</dbReference>
<dbReference type="EMBL" id="DS113297">
    <property type="protein sequence ID" value="EAY12691.1"/>
    <property type="molecule type" value="Genomic_DNA"/>
</dbReference>
<dbReference type="AlphaFoldDB" id="A2E3Q3"/>
<dbReference type="InterPro" id="IPR001806">
    <property type="entry name" value="Small_GTPase"/>
</dbReference>
<keyword evidence="3" id="KW-1185">Reference proteome</keyword>
<dbReference type="PANTHER" id="PTHR47978">
    <property type="match status" value="1"/>
</dbReference>
<dbReference type="KEGG" id="tva:4770659"/>
<evidence type="ECO:0000256" key="1">
    <source>
        <dbReference type="ARBA" id="ARBA00022741"/>
    </source>
</evidence>
<dbReference type="Gene3D" id="3.40.50.300">
    <property type="entry name" value="P-loop containing nucleotide triphosphate hydrolases"/>
    <property type="match status" value="1"/>
</dbReference>
<dbReference type="VEuPathDB" id="TrichDB:TVAGG3_0507710"/>
<dbReference type="RefSeq" id="XP_001324914.1">
    <property type="nucleotide sequence ID" value="XM_001324879.1"/>
</dbReference>
<dbReference type="SMART" id="SM00173">
    <property type="entry name" value="RAS"/>
    <property type="match status" value="1"/>
</dbReference>
<dbReference type="InterPro" id="IPR027417">
    <property type="entry name" value="P-loop_NTPase"/>
</dbReference>
<dbReference type="SMART" id="SM00174">
    <property type="entry name" value="RHO"/>
    <property type="match status" value="1"/>
</dbReference>
<dbReference type="GO" id="GO:0005794">
    <property type="term" value="C:Golgi apparatus"/>
    <property type="evidence" value="ECO:0000318"/>
    <property type="project" value="GO_Central"/>
</dbReference>
<dbReference type="Proteomes" id="UP000001542">
    <property type="component" value="Unassembled WGS sequence"/>
</dbReference>
<accession>A2E3Q3</accession>
<dbReference type="eggNOG" id="KOG0094">
    <property type="taxonomic scope" value="Eukaryota"/>
</dbReference>
<dbReference type="GO" id="GO:0006891">
    <property type="term" value="P:intra-Golgi vesicle-mediated transport"/>
    <property type="evidence" value="ECO:0000318"/>
    <property type="project" value="GO_Central"/>
</dbReference>
<reference evidence="2" key="1">
    <citation type="submission" date="2006-10" db="EMBL/GenBank/DDBJ databases">
        <authorList>
            <person name="Amadeo P."/>
            <person name="Zhao Q."/>
            <person name="Wortman J."/>
            <person name="Fraser-Liggett C."/>
            <person name="Carlton J."/>
        </authorList>
    </citation>
    <scope>NUCLEOTIDE SEQUENCE</scope>
    <source>
        <strain evidence="2">G3</strain>
    </source>
</reference>
<dbReference type="CDD" id="cd00154">
    <property type="entry name" value="Rab"/>
    <property type="match status" value="1"/>
</dbReference>
<dbReference type="InterPro" id="IPR005225">
    <property type="entry name" value="Small_GTP-bd"/>
</dbReference>
<sequence length="197" mass="22374">MSSKSNSITIKGKVVFIGDSSVGKTSIINYYNQINEEPQPTVGANSIQCNIMLNEKRVRVNIWDTAGQENYQCLVPMFARCSYVAVIVFDTTNLDSYNNISLWFKYAKFDCNVPHILLVSNKNDLDTVITAEQINELKEKFRCPIFFTSAITGKNIENLFREIAEIVDQEDPEATAMEEQSVTFNEALQSEKKRKCC</sequence>
<dbReference type="PRINTS" id="PR00449">
    <property type="entry name" value="RASTRNSFRMNG"/>
</dbReference>
<dbReference type="OMA" id="ANSIQCN"/>
<organism evidence="2 3">
    <name type="scientific">Trichomonas vaginalis (strain ATCC PRA-98 / G3)</name>
    <dbReference type="NCBI Taxonomy" id="412133"/>
    <lineage>
        <taxon>Eukaryota</taxon>
        <taxon>Metamonada</taxon>
        <taxon>Parabasalia</taxon>
        <taxon>Trichomonadida</taxon>
        <taxon>Trichomonadidae</taxon>
        <taxon>Trichomonas</taxon>
    </lineage>
</organism>
<protein>
    <submittedName>
        <fullName evidence="2">Ras family protein</fullName>
    </submittedName>
</protein>
<dbReference type="NCBIfam" id="TIGR00231">
    <property type="entry name" value="small_GTP"/>
    <property type="match status" value="1"/>
</dbReference>
<dbReference type="GO" id="GO:0006890">
    <property type="term" value="P:retrograde vesicle-mediated transport, Golgi to endoplasmic reticulum"/>
    <property type="evidence" value="ECO:0000318"/>
    <property type="project" value="GO_Central"/>
</dbReference>
<dbReference type="Pfam" id="PF00071">
    <property type="entry name" value="Ras"/>
    <property type="match status" value="1"/>
</dbReference>
<keyword evidence="1" id="KW-0547">Nucleotide-binding</keyword>
<dbReference type="GO" id="GO:0005525">
    <property type="term" value="F:GTP binding"/>
    <property type="evidence" value="ECO:0007669"/>
    <property type="project" value="InterPro"/>
</dbReference>
<dbReference type="VEuPathDB" id="TrichDB:TVAG_117130"/>
<dbReference type="SMR" id="A2E3Q3"/>
<reference evidence="2" key="2">
    <citation type="journal article" date="2007" name="Science">
        <title>Draft genome sequence of the sexually transmitted pathogen Trichomonas vaginalis.</title>
        <authorList>
            <person name="Carlton J.M."/>
            <person name="Hirt R.P."/>
            <person name="Silva J.C."/>
            <person name="Delcher A.L."/>
            <person name="Schatz M."/>
            <person name="Zhao Q."/>
            <person name="Wortman J.R."/>
            <person name="Bidwell S.L."/>
            <person name="Alsmark U.C.M."/>
            <person name="Besteiro S."/>
            <person name="Sicheritz-Ponten T."/>
            <person name="Noel C.J."/>
            <person name="Dacks J.B."/>
            <person name="Foster P.G."/>
            <person name="Simillion C."/>
            <person name="Van de Peer Y."/>
            <person name="Miranda-Saavedra D."/>
            <person name="Barton G.J."/>
            <person name="Westrop G.D."/>
            <person name="Mueller S."/>
            <person name="Dessi D."/>
            <person name="Fiori P.L."/>
            <person name="Ren Q."/>
            <person name="Paulsen I."/>
            <person name="Zhang H."/>
            <person name="Bastida-Corcuera F.D."/>
            <person name="Simoes-Barbosa A."/>
            <person name="Brown M.T."/>
            <person name="Hayes R.D."/>
            <person name="Mukherjee M."/>
            <person name="Okumura C.Y."/>
            <person name="Schneider R."/>
            <person name="Smith A.J."/>
            <person name="Vanacova S."/>
            <person name="Villalvazo M."/>
            <person name="Haas B.J."/>
            <person name="Pertea M."/>
            <person name="Feldblyum T.V."/>
            <person name="Utterback T.R."/>
            <person name="Shu C.L."/>
            <person name="Osoegawa K."/>
            <person name="de Jong P.J."/>
            <person name="Hrdy I."/>
            <person name="Horvathova L."/>
            <person name="Zubacova Z."/>
            <person name="Dolezal P."/>
            <person name="Malik S.B."/>
            <person name="Logsdon J.M. Jr."/>
            <person name="Henze K."/>
            <person name="Gupta A."/>
            <person name="Wang C.C."/>
            <person name="Dunne R.L."/>
            <person name="Upcroft J.A."/>
            <person name="Upcroft P."/>
            <person name="White O."/>
            <person name="Salzberg S.L."/>
            <person name="Tang P."/>
            <person name="Chiu C.-H."/>
            <person name="Lee Y.-S."/>
            <person name="Embley T.M."/>
            <person name="Coombs G.H."/>
            <person name="Mottram J.C."/>
            <person name="Tachezy J."/>
            <person name="Fraser-Liggett C.M."/>
            <person name="Johnson P.J."/>
        </authorList>
    </citation>
    <scope>NUCLEOTIDE SEQUENCE [LARGE SCALE GENOMIC DNA]</scope>
    <source>
        <strain evidence="2">G3</strain>
    </source>
</reference>
<dbReference type="SMART" id="SM00175">
    <property type="entry name" value="RAB"/>
    <property type="match status" value="1"/>
</dbReference>
<dbReference type="STRING" id="5722.A2E3Q3"/>
<dbReference type="SUPFAM" id="SSF52540">
    <property type="entry name" value="P-loop containing nucleoside triphosphate hydrolases"/>
    <property type="match status" value="1"/>
</dbReference>
<dbReference type="GO" id="GO:0003924">
    <property type="term" value="F:GTPase activity"/>
    <property type="evidence" value="ECO:0000318"/>
    <property type="project" value="GO_Central"/>
</dbReference>
<evidence type="ECO:0000313" key="2">
    <source>
        <dbReference type="EMBL" id="EAY12691.1"/>
    </source>
</evidence>
<dbReference type="GO" id="GO:0042147">
    <property type="term" value="P:retrograde transport, endosome to Golgi"/>
    <property type="evidence" value="ECO:0000318"/>
    <property type="project" value="GO_Central"/>
</dbReference>
<gene>
    <name evidence="2" type="ORF">TVAG_117130</name>
</gene>
<name>A2E3Q3_TRIV3</name>
<dbReference type="GO" id="GO:0006886">
    <property type="term" value="P:intracellular protein transport"/>
    <property type="evidence" value="ECO:0000318"/>
    <property type="project" value="GO_Central"/>
</dbReference>
<dbReference type="InParanoid" id="A2E3Q3"/>
<dbReference type="GO" id="GO:0012505">
    <property type="term" value="C:endomembrane system"/>
    <property type="evidence" value="ECO:0000318"/>
    <property type="project" value="GO_Central"/>
</dbReference>
<proteinExistence type="predicted"/>